<dbReference type="Gene3D" id="1.10.601.10">
    <property type="entry name" value="RNA Polymerase Primary Sigma Factor"/>
    <property type="match status" value="1"/>
</dbReference>
<dbReference type="Proteomes" id="UP000076842">
    <property type="component" value="Unassembled WGS sequence"/>
</dbReference>
<name>A0A165DMH7_9BASI</name>
<gene>
    <name evidence="3" type="ORF">CALCODRAFT_61621</name>
</gene>
<feature type="compositionally biased region" description="Basic and acidic residues" evidence="2">
    <location>
        <begin position="24"/>
        <end position="35"/>
    </location>
</feature>
<dbReference type="InParanoid" id="A0A165DMH7"/>
<dbReference type="AlphaFoldDB" id="A0A165DMH7"/>
<evidence type="ECO:0000313" key="3">
    <source>
        <dbReference type="EMBL" id="KZT53135.1"/>
    </source>
</evidence>
<dbReference type="STRING" id="1353952.A0A165DMH7"/>
<protein>
    <submittedName>
        <fullName evidence="3">Uncharacterized protein</fullName>
    </submittedName>
</protein>
<accession>A0A165DMH7</accession>
<dbReference type="EMBL" id="KV424045">
    <property type="protein sequence ID" value="KZT53135.1"/>
    <property type="molecule type" value="Genomic_DNA"/>
</dbReference>
<dbReference type="SUPFAM" id="SSF57997">
    <property type="entry name" value="Tropomyosin"/>
    <property type="match status" value="1"/>
</dbReference>
<sequence>MVHTRRQSKEAHQEEEQAAPETAEETKDGVERIPEEQEQEPEPAMAAETPALEVTVPEDLLSTLTPLFPSADFAHPSPDLILSLYQKLSEDVAQFAQHAELEAQIHELTDAKDAAEVSAHDSEVVIREHMETIAALEEEKNTAIEKAQKADERISQLEMANAQLKAQLEDLDNATKASGTNIPELKKEIEELDDAKRRLTETNQRLNEETTHQKSIIATLEKSLRETNSNLIDKESRLASAEAKAGMAHAKNQALEDEIGLLRGEVGRLKEEASKQMEEWGRTRREMVRASLWLITCIC</sequence>
<evidence type="ECO:0000256" key="1">
    <source>
        <dbReference type="SAM" id="Coils"/>
    </source>
</evidence>
<keyword evidence="1" id="KW-0175">Coiled coil</keyword>
<reference evidence="3 4" key="1">
    <citation type="journal article" date="2016" name="Mol. Biol. Evol.">
        <title>Comparative Genomics of Early-Diverging Mushroom-Forming Fungi Provides Insights into the Origins of Lignocellulose Decay Capabilities.</title>
        <authorList>
            <person name="Nagy L.G."/>
            <person name="Riley R."/>
            <person name="Tritt A."/>
            <person name="Adam C."/>
            <person name="Daum C."/>
            <person name="Floudas D."/>
            <person name="Sun H."/>
            <person name="Yadav J.S."/>
            <person name="Pangilinan J."/>
            <person name="Larsson K.H."/>
            <person name="Matsuura K."/>
            <person name="Barry K."/>
            <person name="Labutti K."/>
            <person name="Kuo R."/>
            <person name="Ohm R.A."/>
            <person name="Bhattacharya S.S."/>
            <person name="Shirouzu T."/>
            <person name="Yoshinaga Y."/>
            <person name="Martin F.M."/>
            <person name="Grigoriev I.V."/>
            <person name="Hibbett D.S."/>
        </authorList>
    </citation>
    <scope>NUCLEOTIDE SEQUENCE [LARGE SCALE GENOMIC DNA]</scope>
    <source>
        <strain evidence="3 4">HHB12733</strain>
    </source>
</reference>
<feature type="coiled-coil region" evidence="1">
    <location>
        <begin position="98"/>
        <end position="272"/>
    </location>
</feature>
<proteinExistence type="predicted"/>
<keyword evidence="4" id="KW-1185">Reference proteome</keyword>
<organism evidence="3 4">
    <name type="scientific">Calocera cornea HHB12733</name>
    <dbReference type="NCBI Taxonomy" id="1353952"/>
    <lineage>
        <taxon>Eukaryota</taxon>
        <taxon>Fungi</taxon>
        <taxon>Dikarya</taxon>
        <taxon>Basidiomycota</taxon>
        <taxon>Agaricomycotina</taxon>
        <taxon>Dacrymycetes</taxon>
        <taxon>Dacrymycetales</taxon>
        <taxon>Dacrymycetaceae</taxon>
        <taxon>Calocera</taxon>
    </lineage>
</organism>
<evidence type="ECO:0000313" key="4">
    <source>
        <dbReference type="Proteomes" id="UP000076842"/>
    </source>
</evidence>
<feature type="region of interest" description="Disordered" evidence="2">
    <location>
        <begin position="1"/>
        <end position="50"/>
    </location>
</feature>
<evidence type="ECO:0000256" key="2">
    <source>
        <dbReference type="SAM" id="MobiDB-lite"/>
    </source>
</evidence>